<evidence type="ECO:0000313" key="2">
    <source>
        <dbReference type="EnsemblPlants" id="TuG1812G0500001491.01.T02"/>
    </source>
</evidence>
<dbReference type="EnsemblPlants" id="TuG1812G0500001491.01.T02">
    <property type="protein sequence ID" value="TuG1812G0500001491.01.T02"/>
    <property type="gene ID" value="TuG1812G0500001491.01"/>
</dbReference>
<feature type="compositionally biased region" description="Pro residues" evidence="1">
    <location>
        <begin position="1"/>
        <end position="13"/>
    </location>
</feature>
<protein>
    <submittedName>
        <fullName evidence="2">Uncharacterized protein</fullName>
    </submittedName>
</protein>
<reference evidence="2" key="2">
    <citation type="submission" date="2018-03" db="EMBL/GenBank/DDBJ databases">
        <title>The Triticum urartu genome reveals the dynamic nature of wheat genome evolution.</title>
        <authorList>
            <person name="Ling H."/>
            <person name="Ma B."/>
            <person name="Shi X."/>
            <person name="Liu H."/>
            <person name="Dong L."/>
            <person name="Sun H."/>
            <person name="Cao Y."/>
            <person name="Gao Q."/>
            <person name="Zheng S."/>
            <person name="Li Y."/>
            <person name="Yu Y."/>
            <person name="Du H."/>
            <person name="Qi M."/>
            <person name="Li Y."/>
            <person name="Yu H."/>
            <person name="Cui Y."/>
            <person name="Wang N."/>
            <person name="Chen C."/>
            <person name="Wu H."/>
            <person name="Zhao Y."/>
            <person name="Zhang J."/>
            <person name="Li Y."/>
            <person name="Zhou W."/>
            <person name="Zhang B."/>
            <person name="Hu W."/>
            <person name="Eijk M."/>
            <person name="Tang J."/>
            <person name="Witsenboer H."/>
            <person name="Zhao S."/>
            <person name="Li Z."/>
            <person name="Zhang A."/>
            <person name="Wang D."/>
            <person name="Liang C."/>
        </authorList>
    </citation>
    <scope>NUCLEOTIDE SEQUENCE [LARGE SCALE GENOMIC DNA]</scope>
    <source>
        <strain evidence="2">cv. G1812</strain>
    </source>
</reference>
<reference evidence="3" key="1">
    <citation type="journal article" date="2013" name="Nature">
        <title>Draft genome of the wheat A-genome progenitor Triticum urartu.</title>
        <authorList>
            <person name="Ling H.Q."/>
            <person name="Zhao S."/>
            <person name="Liu D."/>
            <person name="Wang J."/>
            <person name="Sun H."/>
            <person name="Zhang C."/>
            <person name="Fan H."/>
            <person name="Li D."/>
            <person name="Dong L."/>
            <person name="Tao Y."/>
            <person name="Gao C."/>
            <person name="Wu H."/>
            <person name="Li Y."/>
            <person name="Cui Y."/>
            <person name="Guo X."/>
            <person name="Zheng S."/>
            <person name="Wang B."/>
            <person name="Yu K."/>
            <person name="Liang Q."/>
            <person name="Yang W."/>
            <person name="Lou X."/>
            <person name="Chen J."/>
            <person name="Feng M."/>
            <person name="Jian J."/>
            <person name="Zhang X."/>
            <person name="Luo G."/>
            <person name="Jiang Y."/>
            <person name="Liu J."/>
            <person name="Wang Z."/>
            <person name="Sha Y."/>
            <person name="Zhang B."/>
            <person name="Wu H."/>
            <person name="Tang D."/>
            <person name="Shen Q."/>
            <person name="Xue P."/>
            <person name="Zou S."/>
            <person name="Wang X."/>
            <person name="Liu X."/>
            <person name="Wang F."/>
            <person name="Yang Y."/>
            <person name="An X."/>
            <person name="Dong Z."/>
            <person name="Zhang K."/>
            <person name="Zhang X."/>
            <person name="Luo M.C."/>
            <person name="Dvorak J."/>
            <person name="Tong Y."/>
            <person name="Wang J."/>
            <person name="Yang H."/>
            <person name="Li Z."/>
            <person name="Wang D."/>
            <person name="Zhang A."/>
            <person name="Wang J."/>
        </authorList>
    </citation>
    <scope>NUCLEOTIDE SEQUENCE</scope>
    <source>
        <strain evidence="3">cv. G1812</strain>
    </source>
</reference>
<evidence type="ECO:0000313" key="3">
    <source>
        <dbReference type="Proteomes" id="UP000015106"/>
    </source>
</evidence>
<reference evidence="2" key="3">
    <citation type="submission" date="2022-06" db="UniProtKB">
        <authorList>
            <consortium name="EnsemblPlants"/>
        </authorList>
    </citation>
    <scope>IDENTIFICATION</scope>
</reference>
<keyword evidence="3" id="KW-1185">Reference proteome</keyword>
<name>A0A8R7QDJ6_TRIUA</name>
<accession>A0A8R7QDJ6</accession>
<dbReference type="Gramene" id="TuG1812G0500001491.01.T02">
    <property type="protein sequence ID" value="TuG1812G0500001491.01.T02"/>
    <property type="gene ID" value="TuG1812G0500001491.01"/>
</dbReference>
<evidence type="ECO:0000256" key="1">
    <source>
        <dbReference type="SAM" id="MobiDB-lite"/>
    </source>
</evidence>
<feature type="region of interest" description="Disordered" evidence="1">
    <location>
        <begin position="1"/>
        <end position="46"/>
    </location>
</feature>
<organism evidence="2 3">
    <name type="scientific">Triticum urartu</name>
    <name type="common">Red wild einkorn</name>
    <name type="synonym">Crithodium urartu</name>
    <dbReference type="NCBI Taxonomy" id="4572"/>
    <lineage>
        <taxon>Eukaryota</taxon>
        <taxon>Viridiplantae</taxon>
        <taxon>Streptophyta</taxon>
        <taxon>Embryophyta</taxon>
        <taxon>Tracheophyta</taxon>
        <taxon>Spermatophyta</taxon>
        <taxon>Magnoliopsida</taxon>
        <taxon>Liliopsida</taxon>
        <taxon>Poales</taxon>
        <taxon>Poaceae</taxon>
        <taxon>BOP clade</taxon>
        <taxon>Pooideae</taxon>
        <taxon>Triticodae</taxon>
        <taxon>Triticeae</taxon>
        <taxon>Triticinae</taxon>
        <taxon>Triticum</taxon>
    </lineage>
</organism>
<proteinExistence type="predicted"/>
<dbReference type="Proteomes" id="UP000015106">
    <property type="component" value="Chromosome 5"/>
</dbReference>
<dbReference type="AlphaFoldDB" id="A0A8R7QDJ6"/>
<sequence length="90" mass="10293">LYKPLPLAPPPPTLSSSHAHPSNRRRQAEGEQEGGDDGALQRLELPPQELRARLPRLPGLWKLPWTDQEVWADVLQAVFPQQRQGHWLHQ</sequence>